<sequence>MCAWVLVLAAKPLLMPKDLVAACVVGGSVLVDVGDPSGDAPDRHASLDCCLLPVMLVAAPPAIRATVSLQAPVPFFSGRFVAALLPERPRVRGPPLIT</sequence>
<name>A0A4Q7LII6_9BURK</name>
<accession>A0A4Q7LII6</accession>
<proteinExistence type="predicted"/>
<dbReference type="EMBL" id="SGWV01000010">
    <property type="protein sequence ID" value="RZS53308.1"/>
    <property type="molecule type" value="Genomic_DNA"/>
</dbReference>
<protein>
    <submittedName>
        <fullName evidence="1">Uncharacterized protein</fullName>
    </submittedName>
</protein>
<gene>
    <name evidence="1" type="ORF">EV685_2936</name>
</gene>
<organism evidence="1 2">
    <name type="scientific">Sphaerotilus mobilis</name>
    <dbReference type="NCBI Taxonomy" id="47994"/>
    <lineage>
        <taxon>Bacteria</taxon>
        <taxon>Pseudomonadati</taxon>
        <taxon>Pseudomonadota</taxon>
        <taxon>Betaproteobacteria</taxon>
        <taxon>Burkholderiales</taxon>
        <taxon>Sphaerotilaceae</taxon>
        <taxon>Sphaerotilus</taxon>
    </lineage>
</organism>
<keyword evidence="2" id="KW-1185">Reference proteome</keyword>
<dbReference type="Proteomes" id="UP000293433">
    <property type="component" value="Unassembled WGS sequence"/>
</dbReference>
<evidence type="ECO:0000313" key="2">
    <source>
        <dbReference type="Proteomes" id="UP000293433"/>
    </source>
</evidence>
<dbReference type="AlphaFoldDB" id="A0A4Q7LII6"/>
<comment type="caution">
    <text evidence="1">The sequence shown here is derived from an EMBL/GenBank/DDBJ whole genome shotgun (WGS) entry which is preliminary data.</text>
</comment>
<reference evidence="1 2" key="1">
    <citation type="submission" date="2019-02" db="EMBL/GenBank/DDBJ databases">
        <title>Genomic Encyclopedia of Type Strains, Phase IV (KMG-IV): sequencing the most valuable type-strain genomes for metagenomic binning, comparative biology and taxonomic classification.</title>
        <authorList>
            <person name="Goeker M."/>
        </authorList>
    </citation>
    <scope>NUCLEOTIDE SEQUENCE [LARGE SCALE GENOMIC DNA]</scope>
    <source>
        <strain evidence="1 2">DSM 10617</strain>
    </source>
</reference>
<evidence type="ECO:0000313" key="1">
    <source>
        <dbReference type="EMBL" id="RZS53308.1"/>
    </source>
</evidence>